<proteinExistence type="predicted"/>
<comment type="caution">
    <text evidence="2">The sequence shown here is derived from an EMBL/GenBank/DDBJ whole genome shotgun (WGS) entry which is preliminary data.</text>
</comment>
<accession>A0AAD4QYU7</accession>
<keyword evidence="3" id="KW-1185">Reference proteome</keyword>
<reference evidence="2" key="1">
    <citation type="submission" date="2022-01" db="EMBL/GenBank/DDBJ databases">
        <title>Genome Sequence Resource for Two Populations of Ditylenchus destructor, the Migratory Endoparasitic Phytonematode.</title>
        <authorList>
            <person name="Zhang H."/>
            <person name="Lin R."/>
            <person name="Xie B."/>
        </authorList>
    </citation>
    <scope>NUCLEOTIDE SEQUENCE</scope>
    <source>
        <strain evidence="2">BazhouSP</strain>
    </source>
</reference>
<evidence type="ECO:0000313" key="3">
    <source>
        <dbReference type="Proteomes" id="UP001201812"/>
    </source>
</evidence>
<feature type="region of interest" description="Disordered" evidence="1">
    <location>
        <begin position="1"/>
        <end position="36"/>
    </location>
</feature>
<name>A0AAD4QYU7_9BILA</name>
<evidence type="ECO:0000313" key="2">
    <source>
        <dbReference type="EMBL" id="KAI1710200.1"/>
    </source>
</evidence>
<dbReference type="AlphaFoldDB" id="A0AAD4QYU7"/>
<organism evidence="2 3">
    <name type="scientific">Ditylenchus destructor</name>
    <dbReference type="NCBI Taxonomy" id="166010"/>
    <lineage>
        <taxon>Eukaryota</taxon>
        <taxon>Metazoa</taxon>
        <taxon>Ecdysozoa</taxon>
        <taxon>Nematoda</taxon>
        <taxon>Chromadorea</taxon>
        <taxon>Rhabditida</taxon>
        <taxon>Tylenchina</taxon>
        <taxon>Tylenchomorpha</taxon>
        <taxon>Sphaerularioidea</taxon>
        <taxon>Anguinidae</taxon>
        <taxon>Anguininae</taxon>
        <taxon>Ditylenchus</taxon>
    </lineage>
</organism>
<dbReference type="Proteomes" id="UP001201812">
    <property type="component" value="Unassembled WGS sequence"/>
</dbReference>
<gene>
    <name evidence="2" type="ORF">DdX_10877</name>
</gene>
<evidence type="ECO:0000256" key="1">
    <source>
        <dbReference type="SAM" id="MobiDB-lite"/>
    </source>
</evidence>
<sequence length="150" mass="16331">MASGNPGNPGFGAWANFSRPARIGPSDSSKCSPAQEKTIGTKISPIRVGREKIWLSEILEIRDFCQFAQHGSPHAPLGSGRVICQSTALNEPSKMGYDSARSERGVGRYGLRESWNFGIFASSRSTDLFTQVSPMNDAFILEGTRYDPMA</sequence>
<protein>
    <submittedName>
        <fullName evidence="2">Uncharacterized protein</fullName>
    </submittedName>
</protein>
<dbReference type="EMBL" id="JAKKPZ010000027">
    <property type="protein sequence ID" value="KAI1710200.1"/>
    <property type="molecule type" value="Genomic_DNA"/>
</dbReference>